<feature type="region of interest" description="Disordered" evidence="1">
    <location>
        <begin position="1"/>
        <end position="20"/>
    </location>
</feature>
<organism evidence="2 3">
    <name type="scientific">Klebsiella pneumoniae</name>
    <dbReference type="NCBI Taxonomy" id="573"/>
    <lineage>
        <taxon>Bacteria</taxon>
        <taxon>Pseudomonadati</taxon>
        <taxon>Pseudomonadota</taxon>
        <taxon>Gammaproteobacteria</taxon>
        <taxon>Enterobacterales</taxon>
        <taxon>Enterobacteriaceae</taxon>
        <taxon>Klebsiella/Raoultella group</taxon>
        <taxon>Klebsiella</taxon>
        <taxon>Klebsiella pneumoniae complex</taxon>
    </lineage>
</organism>
<evidence type="ECO:0000313" key="2">
    <source>
        <dbReference type="EMBL" id="QEP92059.1"/>
    </source>
</evidence>
<reference evidence="2 3" key="1">
    <citation type="submission" date="2019-08" db="EMBL/GenBank/DDBJ databases">
        <title>Emergence of NDM-5-producing hypervirulent Klebsiella pneumoniae from clinical infections.</title>
        <authorList>
            <person name="Shen Z."/>
            <person name="Zhang H."/>
            <person name="Li M."/>
        </authorList>
    </citation>
    <scope>NUCLEOTIDE SEQUENCE [LARGE SCALE GENOMIC DNA]</scope>
    <source>
        <strain evidence="2 3">RJ18-06</strain>
    </source>
</reference>
<dbReference type="AlphaFoldDB" id="A0A5C2LKB4"/>
<proteinExistence type="predicted"/>
<sequence length="82" mass="9315">MLPPAGWAESPFDSSKARSFCPGTNEKLTVRQELTEKRRGVRLAGKVSESEVQKQKTTRRWFHDTAYCFDYSVFPNGTRSGT</sequence>
<accession>A0A5C2LKB4</accession>
<protein>
    <submittedName>
        <fullName evidence="2">Uncharacterized protein</fullName>
    </submittedName>
</protein>
<dbReference type="EMBL" id="CP043669">
    <property type="protein sequence ID" value="QEP92059.1"/>
    <property type="molecule type" value="Genomic_DNA"/>
</dbReference>
<evidence type="ECO:0000313" key="3">
    <source>
        <dbReference type="Proteomes" id="UP000325096"/>
    </source>
</evidence>
<gene>
    <name evidence="2" type="ORF">FZ929_26170</name>
</gene>
<dbReference type="Proteomes" id="UP000325096">
    <property type="component" value="Chromosome"/>
</dbReference>
<evidence type="ECO:0000256" key="1">
    <source>
        <dbReference type="SAM" id="MobiDB-lite"/>
    </source>
</evidence>
<name>A0A5C2LKB4_KLEPN</name>